<sequence>MKKNRKLKVKKYFMNLFGNNIETHFKKISINGRMAFGVKCLETYLIENNIKNIWTERLINTLWEFTSSHNLPEWETKISDLTPECILDTHPENIAEDYKSLSESEFNSLKDFYLKVDDKLIFLINLVIDIGTTDLYGATGKYSENTLKSTMEVYKFCKKELNVLPDLNKFNFTKFSENDGWGKRINKKFFK</sequence>
<accession>A0ABW5Z8F7</accession>
<evidence type="ECO:0000313" key="2">
    <source>
        <dbReference type="Proteomes" id="UP001597549"/>
    </source>
</evidence>
<protein>
    <submittedName>
        <fullName evidence="1">Uncharacterized protein</fullName>
    </submittedName>
</protein>
<proteinExistence type="predicted"/>
<keyword evidence="2" id="KW-1185">Reference proteome</keyword>
<dbReference type="EMBL" id="JBHUOL010000012">
    <property type="protein sequence ID" value="MFD2908373.1"/>
    <property type="molecule type" value="Genomic_DNA"/>
</dbReference>
<gene>
    <name evidence="1" type="ORF">ACFSX9_06460</name>
</gene>
<name>A0ABW5Z8F7_9FLAO</name>
<organism evidence="1 2">
    <name type="scientific">Flavobacterium ardleyense</name>
    <dbReference type="NCBI Taxonomy" id="2038737"/>
    <lineage>
        <taxon>Bacteria</taxon>
        <taxon>Pseudomonadati</taxon>
        <taxon>Bacteroidota</taxon>
        <taxon>Flavobacteriia</taxon>
        <taxon>Flavobacteriales</taxon>
        <taxon>Flavobacteriaceae</taxon>
        <taxon>Flavobacterium</taxon>
    </lineage>
</organism>
<comment type="caution">
    <text evidence="1">The sequence shown here is derived from an EMBL/GenBank/DDBJ whole genome shotgun (WGS) entry which is preliminary data.</text>
</comment>
<dbReference type="RefSeq" id="WP_379805837.1">
    <property type="nucleotide sequence ID" value="NZ_JBHUOL010000012.1"/>
</dbReference>
<evidence type="ECO:0000313" key="1">
    <source>
        <dbReference type="EMBL" id="MFD2908373.1"/>
    </source>
</evidence>
<dbReference type="Proteomes" id="UP001597549">
    <property type="component" value="Unassembled WGS sequence"/>
</dbReference>
<reference evidence="2" key="1">
    <citation type="journal article" date="2019" name="Int. J. Syst. Evol. Microbiol.">
        <title>The Global Catalogue of Microorganisms (GCM) 10K type strain sequencing project: providing services to taxonomists for standard genome sequencing and annotation.</title>
        <authorList>
            <consortium name="The Broad Institute Genomics Platform"/>
            <consortium name="The Broad Institute Genome Sequencing Center for Infectious Disease"/>
            <person name="Wu L."/>
            <person name="Ma J."/>
        </authorList>
    </citation>
    <scope>NUCLEOTIDE SEQUENCE [LARGE SCALE GENOMIC DNA]</scope>
    <source>
        <strain evidence="2">KCTC 52644</strain>
    </source>
</reference>